<feature type="transmembrane region" description="Helical" evidence="10">
    <location>
        <begin position="15"/>
        <end position="37"/>
    </location>
</feature>
<evidence type="ECO:0000313" key="12">
    <source>
        <dbReference type="Proteomes" id="UP000215188"/>
    </source>
</evidence>
<dbReference type="GO" id="GO:0005886">
    <property type="term" value="C:plasma membrane"/>
    <property type="evidence" value="ECO:0007669"/>
    <property type="project" value="UniProtKB-SubCell"/>
</dbReference>
<dbReference type="PANTHER" id="PTHR35091:SF2">
    <property type="entry name" value="FLAGELLAR PROTEIN FLIL"/>
    <property type="match status" value="1"/>
</dbReference>
<evidence type="ECO:0000256" key="2">
    <source>
        <dbReference type="ARBA" id="ARBA00004162"/>
    </source>
</evidence>
<evidence type="ECO:0000256" key="7">
    <source>
        <dbReference type="ARBA" id="ARBA00022779"/>
    </source>
</evidence>
<dbReference type="RefSeq" id="WP_089514595.1">
    <property type="nucleotide sequence ID" value="NZ_NJGG01000001.1"/>
</dbReference>
<dbReference type="GO" id="GO:0009425">
    <property type="term" value="C:bacterial-type flagellum basal body"/>
    <property type="evidence" value="ECO:0007669"/>
    <property type="project" value="InterPro"/>
</dbReference>
<keyword evidence="7 10" id="KW-0283">Flagellar rotation</keyword>
<evidence type="ECO:0000256" key="1">
    <source>
        <dbReference type="ARBA" id="ARBA00002254"/>
    </source>
</evidence>
<sequence>MAEEKTEEGQKKSKLPLIIIAAVVVLALAGGGAWFFLKGDAEVDEKAKAKASALEAIPVYMPIDTLTVNLKDSRQYLQLTISLQLKNGDDSALIKLYMPQVRTRALIILASKKPEDVITSEGKLALLEELKTITEKPFTDKLEPIEILDVSLTSFIIQ</sequence>
<protein>
    <recommendedName>
        <fullName evidence="10">Flagellar protein FliL</fullName>
    </recommendedName>
</protein>
<dbReference type="Pfam" id="PF03748">
    <property type="entry name" value="FliL"/>
    <property type="match status" value="1"/>
</dbReference>
<comment type="caution">
    <text evidence="11">The sequence shown here is derived from an EMBL/GenBank/DDBJ whole genome shotgun (WGS) entry which is preliminary data.</text>
</comment>
<dbReference type="Proteomes" id="UP000215188">
    <property type="component" value="Unassembled WGS sequence"/>
</dbReference>
<name>A0A229FU64_9BURK</name>
<keyword evidence="11" id="KW-0966">Cell projection</keyword>
<proteinExistence type="inferred from homology"/>
<evidence type="ECO:0000256" key="6">
    <source>
        <dbReference type="ARBA" id="ARBA00022692"/>
    </source>
</evidence>
<keyword evidence="4" id="KW-1003">Cell membrane</keyword>
<accession>A0A229FU64</accession>
<evidence type="ECO:0000256" key="9">
    <source>
        <dbReference type="ARBA" id="ARBA00023136"/>
    </source>
</evidence>
<dbReference type="EMBL" id="NJGG01000001">
    <property type="protein sequence ID" value="OXL15556.1"/>
    <property type="molecule type" value="Genomic_DNA"/>
</dbReference>
<keyword evidence="6 10" id="KW-0812">Transmembrane</keyword>
<comment type="similarity">
    <text evidence="3 10">Belongs to the FliL family.</text>
</comment>
<comment type="subcellular location">
    <subcellularLocation>
        <location evidence="10">Cell inner membrane</location>
    </subcellularLocation>
    <subcellularLocation>
        <location evidence="2">Cell membrane</location>
        <topology evidence="2">Single-pass membrane protein</topology>
    </subcellularLocation>
</comment>
<keyword evidence="8 10" id="KW-1133">Transmembrane helix</keyword>
<evidence type="ECO:0000256" key="8">
    <source>
        <dbReference type="ARBA" id="ARBA00022989"/>
    </source>
</evidence>
<comment type="function">
    <text evidence="1 10">Controls the rotational direction of flagella during chemotaxis.</text>
</comment>
<dbReference type="PANTHER" id="PTHR35091">
    <property type="entry name" value="FLAGELLAR PROTEIN FLIL"/>
    <property type="match status" value="1"/>
</dbReference>
<dbReference type="NCBIfam" id="NF005435">
    <property type="entry name" value="PRK07021.1"/>
    <property type="match status" value="1"/>
</dbReference>
<keyword evidence="11" id="KW-0969">Cilium</keyword>
<gene>
    <name evidence="11" type="ORF">AOC33_00180</name>
</gene>
<dbReference type="AlphaFoldDB" id="A0A229FU64"/>
<dbReference type="InterPro" id="IPR005503">
    <property type="entry name" value="FliL"/>
</dbReference>
<dbReference type="OrthoDB" id="5297029at2"/>
<evidence type="ECO:0000313" key="11">
    <source>
        <dbReference type="EMBL" id="OXL15556.1"/>
    </source>
</evidence>
<dbReference type="GO" id="GO:0071978">
    <property type="term" value="P:bacterial-type flagellum-dependent swarming motility"/>
    <property type="evidence" value="ECO:0007669"/>
    <property type="project" value="TreeGrafter"/>
</dbReference>
<keyword evidence="5 10" id="KW-0145">Chemotaxis</keyword>
<dbReference type="GO" id="GO:0006935">
    <property type="term" value="P:chemotaxis"/>
    <property type="evidence" value="ECO:0007669"/>
    <property type="project" value="UniProtKB-KW"/>
</dbReference>
<keyword evidence="10" id="KW-0997">Cell inner membrane</keyword>
<evidence type="ECO:0000256" key="3">
    <source>
        <dbReference type="ARBA" id="ARBA00008281"/>
    </source>
</evidence>
<organism evidence="11 12">
    <name type="scientific">Polynucleobacter cosmopolitanus</name>
    <dbReference type="NCBI Taxonomy" id="351345"/>
    <lineage>
        <taxon>Bacteria</taxon>
        <taxon>Pseudomonadati</taxon>
        <taxon>Pseudomonadota</taxon>
        <taxon>Betaproteobacteria</taxon>
        <taxon>Burkholderiales</taxon>
        <taxon>Burkholderiaceae</taxon>
        <taxon>Polynucleobacter</taxon>
    </lineage>
</organism>
<keyword evidence="9 10" id="KW-0472">Membrane</keyword>
<keyword evidence="11" id="KW-0282">Flagellum</keyword>
<evidence type="ECO:0000256" key="4">
    <source>
        <dbReference type="ARBA" id="ARBA00022475"/>
    </source>
</evidence>
<evidence type="ECO:0000256" key="5">
    <source>
        <dbReference type="ARBA" id="ARBA00022500"/>
    </source>
</evidence>
<evidence type="ECO:0000256" key="10">
    <source>
        <dbReference type="RuleBase" id="RU364125"/>
    </source>
</evidence>
<keyword evidence="12" id="KW-1185">Reference proteome</keyword>
<reference evidence="11 12" key="1">
    <citation type="submission" date="2017-06" db="EMBL/GenBank/DDBJ databases">
        <title>Reclassification of a Polynucleobacter cosmopolitanus strain isolated from tropical Lake Victoria as Polynucleobacter victoriensis comb. nov.</title>
        <authorList>
            <person name="Hahn M.W."/>
        </authorList>
    </citation>
    <scope>NUCLEOTIDE SEQUENCE [LARGE SCALE GENOMIC DNA]</scope>
    <source>
        <strain evidence="11 12">MWH-MoIso2</strain>
    </source>
</reference>